<feature type="transmembrane region" description="Helical" evidence="1">
    <location>
        <begin position="18"/>
        <end position="36"/>
    </location>
</feature>
<keyword evidence="1" id="KW-0812">Transmembrane</keyword>
<dbReference type="EMBL" id="JAAKDE010000001">
    <property type="protein sequence ID" value="MBA2131962.1"/>
    <property type="molecule type" value="Genomic_DNA"/>
</dbReference>
<evidence type="ECO:0000256" key="1">
    <source>
        <dbReference type="SAM" id="Phobius"/>
    </source>
</evidence>
<evidence type="ECO:0000313" key="2">
    <source>
        <dbReference type="EMBL" id="MBA2131962.1"/>
    </source>
</evidence>
<sequence>MKRSLAYFHRWVRKNPLILWWLIFLPLLLMILYTSWEHLTAPLAVENNLPGFWLNLFHSFPLVVLARIVLVAVGLVLIMICLFFPLFRVSKEGVQWSREQEEEIARVTGEITGAEVEELIQQETFRWSIILRWLRFCGSKEVASAVGLRELVATIGEAFPVERFSILLEHRKKVFALQHRLLPRLVLPDQEDMAEAFGVKLSFGTDYALYLYLYAADPAGFSPIDEQFMLVLCEIFGRGVQQMNVDPTELAAYFELIDNPAAGIGIK</sequence>
<dbReference type="AlphaFoldDB" id="A0A8J6I091"/>
<dbReference type="RefSeq" id="WP_181338407.1">
    <property type="nucleotide sequence ID" value="NZ_JAAKDE010000001.1"/>
</dbReference>
<dbReference type="Proteomes" id="UP000657177">
    <property type="component" value="Unassembled WGS sequence"/>
</dbReference>
<evidence type="ECO:0000313" key="3">
    <source>
        <dbReference type="Proteomes" id="UP000657177"/>
    </source>
</evidence>
<name>A0A8J6I091_9FIRM</name>
<keyword evidence="3" id="KW-1185">Reference proteome</keyword>
<gene>
    <name evidence="2" type="ORF">G5B42_00080</name>
</gene>
<proteinExistence type="predicted"/>
<keyword evidence="1" id="KW-0472">Membrane</keyword>
<protein>
    <submittedName>
        <fullName evidence="2">Uncharacterized protein</fullName>
    </submittedName>
</protein>
<comment type="caution">
    <text evidence="2">The sequence shown here is derived from an EMBL/GenBank/DDBJ whole genome shotgun (WGS) entry which is preliminary data.</text>
</comment>
<organism evidence="2 3">
    <name type="scientific">Capillibacterium thermochitinicola</name>
    <dbReference type="NCBI Taxonomy" id="2699427"/>
    <lineage>
        <taxon>Bacteria</taxon>
        <taxon>Bacillati</taxon>
        <taxon>Bacillota</taxon>
        <taxon>Capillibacterium</taxon>
    </lineage>
</organism>
<reference evidence="2" key="1">
    <citation type="submission" date="2020-06" db="EMBL/GenBank/DDBJ databases">
        <title>Novel chitinolytic bacterium.</title>
        <authorList>
            <person name="Ungkulpasvich U."/>
            <person name="Kosugi A."/>
            <person name="Uke A."/>
        </authorList>
    </citation>
    <scope>NUCLEOTIDE SEQUENCE</scope>
    <source>
        <strain evidence="2">UUS1-1</strain>
    </source>
</reference>
<feature type="transmembrane region" description="Helical" evidence="1">
    <location>
        <begin position="56"/>
        <end position="87"/>
    </location>
</feature>
<keyword evidence="1" id="KW-1133">Transmembrane helix</keyword>
<accession>A0A8J6I091</accession>